<keyword evidence="6" id="KW-0239">DNA-directed DNA polymerase</keyword>
<dbReference type="Proteomes" id="UP000225706">
    <property type="component" value="Unassembled WGS sequence"/>
</dbReference>
<dbReference type="SUPFAM" id="SSF53098">
    <property type="entry name" value="Ribonuclease H-like"/>
    <property type="match status" value="1"/>
</dbReference>
<evidence type="ECO:0000256" key="6">
    <source>
        <dbReference type="ARBA" id="ARBA00022932"/>
    </source>
</evidence>
<dbReference type="PANTHER" id="PTHR33568:SF3">
    <property type="entry name" value="DNA-DIRECTED DNA POLYMERASE"/>
    <property type="match status" value="1"/>
</dbReference>
<dbReference type="EMBL" id="LSMT01000206">
    <property type="protein sequence ID" value="PFX23492.1"/>
    <property type="molecule type" value="Genomic_DNA"/>
</dbReference>
<accession>A0A2B4S4Q0</accession>
<evidence type="ECO:0000256" key="2">
    <source>
        <dbReference type="ARBA" id="ARBA00012417"/>
    </source>
</evidence>
<comment type="similarity">
    <text evidence="1">Belongs to the DNA polymerase type-B family.</text>
</comment>
<dbReference type="GO" id="GO:0003677">
    <property type="term" value="F:DNA binding"/>
    <property type="evidence" value="ECO:0007669"/>
    <property type="project" value="UniProtKB-KW"/>
</dbReference>
<proteinExistence type="inferred from homology"/>
<dbReference type="PANTHER" id="PTHR33568">
    <property type="entry name" value="DNA POLYMERASE"/>
    <property type="match status" value="1"/>
</dbReference>
<dbReference type="SUPFAM" id="SSF56672">
    <property type="entry name" value="DNA/RNA polymerases"/>
    <property type="match status" value="1"/>
</dbReference>
<dbReference type="GO" id="GO:0003887">
    <property type="term" value="F:DNA-directed DNA polymerase activity"/>
    <property type="evidence" value="ECO:0007669"/>
    <property type="project" value="UniProtKB-KW"/>
</dbReference>
<evidence type="ECO:0000256" key="5">
    <source>
        <dbReference type="ARBA" id="ARBA00022705"/>
    </source>
</evidence>
<dbReference type="Pfam" id="PF03175">
    <property type="entry name" value="DNA_pol_B_2"/>
    <property type="match status" value="1"/>
</dbReference>
<feature type="region of interest" description="Disordered" evidence="9">
    <location>
        <begin position="71"/>
        <end position="93"/>
    </location>
</feature>
<comment type="caution">
    <text evidence="11">The sequence shown here is derived from an EMBL/GenBank/DDBJ whole genome shotgun (WGS) entry which is preliminary data.</text>
</comment>
<gene>
    <name evidence="11" type="ORF">AWC38_SpisGene11985</name>
</gene>
<feature type="domain" description="DNA-directed DNA polymerase family B mitochondria/virus" evidence="10">
    <location>
        <begin position="508"/>
        <end position="946"/>
    </location>
</feature>
<evidence type="ECO:0000256" key="9">
    <source>
        <dbReference type="SAM" id="MobiDB-lite"/>
    </source>
</evidence>
<protein>
    <recommendedName>
        <fullName evidence="2">DNA-directed DNA polymerase</fullName>
        <ecNumber evidence="2">2.7.7.7</ecNumber>
    </recommendedName>
</protein>
<dbReference type="InterPro" id="IPR004868">
    <property type="entry name" value="DNA-dir_DNA_pol_B_mt/vir"/>
</dbReference>
<evidence type="ECO:0000256" key="1">
    <source>
        <dbReference type="ARBA" id="ARBA00005755"/>
    </source>
</evidence>
<keyword evidence="4" id="KW-0548">Nucleotidyltransferase</keyword>
<evidence type="ECO:0000256" key="8">
    <source>
        <dbReference type="ARBA" id="ARBA00049244"/>
    </source>
</evidence>
<evidence type="ECO:0000256" key="4">
    <source>
        <dbReference type="ARBA" id="ARBA00022695"/>
    </source>
</evidence>
<comment type="catalytic activity">
    <reaction evidence="8">
        <text>DNA(n) + a 2'-deoxyribonucleoside 5'-triphosphate = DNA(n+1) + diphosphate</text>
        <dbReference type="Rhea" id="RHEA:22508"/>
        <dbReference type="Rhea" id="RHEA-COMP:17339"/>
        <dbReference type="Rhea" id="RHEA-COMP:17340"/>
        <dbReference type="ChEBI" id="CHEBI:33019"/>
        <dbReference type="ChEBI" id="CHEBI:61560"/>
        <dbReference type="ChEBI" id="CHEBI:173112"/>
        <dbReference type="EC" id="2.7.7.7"/>
    </reaction>
</comment>
<dbReference type="Gene3D" id="3.30.420.10">
    <property type="entry name" value="Ribonuclease H-like superfamily/Ribonuclease H"/>
    <property type="match status" value="1"/>
</dbReference>
<dbReference type="GO" id="GO:0006260">
    <property type="term" value="P:DNA replication"/>
    <property type="evidence" value="ECO:0007669"/>
    <property type="project" value="UniProtKB-KW"/>
</dbReference>
<dbReference type="OrthoDB" id="10064239at2759"/>
<dbReference type="AlphaFoldDB" id="A0A2B4S4Q0"/>
<evidence type="ECO:0000256" key="3">
    <source>
        <dbReference type="ARBA" id="ARBA00022679"/>
    </source>
</evidence>
<feature type="compositionally biased region" description="Basic and acidic residues" evidence="9">
    <location>
        <begin position="78"/>
        <end position="93"/>
    </location>
</feature>
<dbReference type="InterPro" id="IPR036397">
    <property type="entry name" value="RNaseH_sf"/>
</dbReference>
<organism evidence="11 12">
    <name type="scientific">Stylophora pistillata</name>
    <name type="common">Smooth cauliflower coral</name>
    <dbReference type="NCBI Taxonomy" id="50429"/>
    <lineage>
        <taxon>Eukaryota</taxon>
        <taxon>Metazoa</taxon>
        <taxon>Cnidaria</taxon>
        <taxon>Anthozoa</taxon>
        <taxon>Hexacorallia</taxon>
        <taxon>Scleractinia</taxon>
        <taxon>Astrocoeniina</taxon>
        <taxon>Pocilloporidae</taxon>
        <taxon>Stylophora</taxon>
    </lineage>
</organism>
<keyword evidence="12" id="KW-1185">Reference proteome</keyword>
<reference evidence="12" key="1">
    <citation type="journal article" date="2017" name="bioRxiv">
        <title>Comparative analysis of the genomes of Stylophora pistillata and Acropora digitifera provides evidence for extensive differences between species of corals.</title>
        <authorList>
            <person name="Voolstra C.R."/>
            <person name="Li Y."/>
            <person name="Liew Y.J."/>
            <person name="Baumgarten S."/>
            <person name="Zoccola D."/>
            <person name="Flot J.-F."/>
            <person name="Tambutte S."/>
            <person name="Allemand D."/>
            <person name="Aranda M."/>
        </authorList>
    </citation>
    <scope>NUCLEOTIDE SEQUENCE [LARGE SCALE GENOMIC DNA]</scope>
</reference>
<sequence>METEQERTECLERERLRIEQEKKEQEYEDLLWKLRKDKPYDVFNPTQSHKESVAFWTLRVRAYKKHLKQLEQQSGNQERVRTGKKQLRDARAGEKLGREITEAVSRILDRILEDAGRRWPHGVNDEDQVLFNFSTPRFQHPLQSSYFRVGEVREGSDSWNGYLQVLANQLNSNESFEADDPIDVDATLVARGGGDGRENVGAKWERWLGRKRLATVLHDRRSVLEVSNKDEMSCARAIWLTNSACDTFDCPTDHAARRRYDNLRKHPKRLTKHARMLHREAGVPEGPCGKSELAAFQAYLAPQYQLRVITACYPYGVLFEGRVTEPPQHIVRLLYVPPVGNSDIGHYHGCKSYQAFLEKSYFCDMCNRGYDHEDFSNHPCDGRRCKACKQVACGSKPHQPIIHCQHCHRHFYDDRSCKREKISPLKSQPPFTKNRNRKTPMSAAHFCVADFEAIIQSDGTHTPILVRAETGDSDECHTFYGPECTGEFLDFLDSLIYGTATQPIPKAENRDVICIFHSLKGYDIVFLQAQLLKEHRKFDFMIPNGTKQLSLSYGRVQFKDSFCFIPSSLAQSSSTFGVEEIKKGFFPHTSHTPENADYVGALPDRNYFDPESMSEKKMAEFEEWYQEESSRQLVYDLKRELIEYCGSDVKLFKAGCKTFVAEFRAVAGCDPLEKCVTTAQACNRYWRKCVMEEESIVLEPCSRKQVPHRAMGLTVKALRRRTQKKVKALRDAGYTVVEMWECQFDALKKQDGECRHFVSNLNLVSPLEPRDAFFGGRTGAVAPHHRVSDDREQIRYVDVTNEYPWVNKNGLYSVGHPVILSEPENQDPSVYYGLLKVDMLPPAELFHPVLPYRRKMSSGSYKLTFPICAKCVEEESAKPILARSFSCTHTDTERCLRGTWCSPELNKVIALGYRVLRIHNVWHFDESQQGLFAPYVNTWLKIKQESAGYSAWCQDNSDRVHYVDDYRPKEGIELDPTKITKNPGRKAVAKLMLNSFWGKFGQQTNKSQTEQLTEVRDLLEILDDPLVNVQDIRILSPEIVEVVYQ</sequence>
<dbReference type="InterPro" id="IPR043502">
    <property type="entry name" value="DNA/RNA_pol_sf"/>
</dbReference>
<keyword evidence="5" id="KW-0235">DNA replication</keyword>
<evidence type="ECO:0000313" key="12">
    <source>
        <dbReference type="Proteomes" id="UP000225706"/>
    </source>
</evidence>
<name>A0A2B4S4Q0_STYPI</name>
<dbReference type="STRING" id="50429.A0A2B4S4Q0"/>
<dbReference type="InterPro" id="IPR012337">
    <property type="entry name" value="RNaseH-like_sf"/>
</dbReference>
<evidence type="ECO:0000259" key="10">
    <source>
        <dbReference type="Pfam" id="PF03175"/>
    </source>
</evidence>
<keyword evidence="3" id="KW-0808">Transferase</keyword>
<keyword evidence="7" id="KW-0238">DNA-binding</keyword>
<dbReference type="GO" id="GO:0000166">
    <property type="term" value="F:nucleotide binding"/>
    <property type="evidence" value="ECO:0007669"/>
    <property type="project" value="InterPro"/>
</dbReference>
<evidence type="ECO:0000256" key="7">
    <source>
        <dbReference type="ARBA" id="ARBA00023125"/>
    </source>
</evidence>
<evidence type="ECO:0000313" key="11">
    <source>
        <dbReference type="EMBL" id="PFX23492.1"/>
    </source>
</evidence>
<dbReference type="EC" id="2.7.7.7" evidence="2"/>
<dbReference type="Gene3D" id="1.10.287.690">
    <property type="entry name" value="Helix hairpin bin"/>
    <property type="match status" value="1"/>
</dbReference>